<keyword evidence="2" id="KW-1185">Reference proteome</keyword>
<evidence type="ECO:0000313" key="2">
    <source>
        <dbReference type="Proteomes" id="UP000828390"/>
    </source>
</evidence>
<sequence length="52" mass="5797">MSFSSLWLLVLQEILTPGRRKSSLVPLSAQARVLLLCDQTEPITFRDALPGK</sequence>
<dbReference type="EMBL" id="JAIWYP010000001">
    <property type="protein sequence ID" value="KAH3886788.1"/>
    <property type="molecule type" value="Genomic_DNA"/>
</dbReference>
<comment type="caution">
    <text evidence="1">The sequence shown here is derived from an EMBL/GenBank/DDBJ whole genome shotgun (WGS) entry which is preliminary data.</text>
</comment>
<reference evidence="1" key="2">
    <citation type="submission" date="2020-11" db="EMBL/GenBank/DDBJ databases">
        <authorList>
            <person name="McCartney M.A."/>
            <person name="Auch B."/>
            <person name="Kono T."/>
            <person name="Mallez S."/>
            <person name="Becker A."/>
            <person name="Gohl D.M."/>
            <person name="Silverstein K.A.T."/>
            <person name="Koren S."/>
            <person name="Bechman K.B."/>
            <person name="Herman A."/>
            <person name="Abrahante J.E."/>
            <person name="Garbe J."/>
        </authorList>
    </citation>
    <scope>NUCLEOTIDE SEQUENCE</scope>
    <source>
        <strain evidence="1">Duluth1</strain>
        <tissue evidence="1">Whole animal</tissue>
    </source>
</reference>
<name>A0A9D4MZD6_DREPO</name>
<evidence type="ECO:0000313" key="1">
    <source>
        <dbReference type="EMBL" id="KAH3886788.1"/>
    </source>
</evidence>
<protein>
    <submittedName>
        <fullName evidence="1">Uncharacterized protein</fullName>
    </submittedName>
</protein>
<dbReference type="Proteomes" id="UP000828390">
    <property type="component" value="Unassembled WGS sequence"/>
</dbReference>
<proteinExistence type="predicted"/>
<reference evidence="1" key="1">
    <citation type="journal article" date="2019" name="bioRxiv">
        <title>The Genome of the Zebra Mussel, Dreissena polymorpha: A Resource for Invasive Species Research.</title>
        <authorList>
            <person name="McCartney M.A."/>
            <person name="Auch B."/>
            <person name="Kono T."/>
            <person name="Mallez S."/>
            <person name="Zhang Y."/>
            <person name="Obille A."/>
            <person name="Becker A."/>
            <person name="Abrahante J.E."/>
            <person name="Garbe J."/>
            <person name="Badalamenti J.P."/>
            <person name="Herman A."/>
            <person name="Mangelson H."/>
            <person name="Liachko I."/>
            <person name="Sullivan S."/>
            <person name="Sone E.D."/>
            <person name="Koren S."/>
            <person name="Silverstein K.A.T."/>
            <person name="Beckman K.B."/>
            <person name="Gohl D.M."/>
        </authorList>
    </citation>
    <scope>NUCLEOTIDE SEQUENCE</scope>
    <source>
        <strain evidence="1">Duluth1</strain>
        <tissue evidence="1">Whole animal</tissue>
    </source>
</reference>
<organism evidence="1 2">
    <name type="scientific">Dreissena polymorpha</name>
    <name type="common">Zebra mussel</name>
    <name type="synonym">Mytilus polymorpha</name>
    <dbReference type="NCBI Taxonomy" id="45954"/>
    <lineage>
        <taxon>Eukaryota</taxon>
        <taxon>Metazoa</taxon>
        <taxon>Spiralia</taxon>
        <taxon>Lophotrochozoa</taxon>
        <taxon>Mollusca</taxon>
        <taxon>Bivalvia</taxon>
        <taxon>Autobranchia</taxon>
        <taxon>Heteroconchia</taxon>
        <taxon>Euheterodonta</taxon>
        <taxon>Imparidentia</taxon>
        <taxon>Neoheterodontei</taxon>
        <taxon>Myida</taxon>
        <taxon>Dreissenoidea</taxon>
        <taxon>Dreissenidae</taxon>
        <taxon>Dreissena</taxon>
    </lineage>
</organism>
<accession>A0A9D4MZD6</accession>
<gene>
    <name evidence="1" type="ORF">DPMN_010801</name>
</gene>
<dbReference type="AlphaFoldDB" id="A0A9D4MZD6"/>